<dbReference type="AlphaFoldDB" id="A0AAW4LDB5"/>
<dbReference type="Pfam" id="PF08780">
    <property type="entry name" value="NTase_sub_bind"/>
    <property type="match status" value="1"/>
</dbReference>
<sequence length="137" mass="15910">MGVLDFKSLDKAIAQLDAGLRESQASPDSELLRDGVIQRFEYTYEISWKMLKRYLEATLPNPEEVDGMSFQTLIRTGSEQGLLLSGWDTWVRYRKARGSTSHTYDEEKAREVFSIVPEFLQEARYLIDRLTEKMPRP</sequence>
<name>A0AAW4LDB5_9BACT</name>
<dbReference type="Proteomes" id="UP000811899">
    <property type="component" value="Unassembled WGS sequence"/>
</dbReference>
<evidence type="ECO:0000313" key="2">
    <source>
        <dbReference type="Proteomes" id="UP000811899"/>
    </source>
</evidence>
<dbReference type="NCBIfam" id="TIGR01987">
    <property type="entry name" value="HI0074"/>
    <property type="match status" value="1"/>
</dbReference>
<dbReference type="RefSeq" id="WP_214172640.1">
    <property type="nucleotide sequence ID" value="NZ_JAHCVJ010000007.1"/>
</dbReference>
<reference evidence="1 2" key="1">
    <citation type="submission" date="2021-05" db="EMBL/GenBank/DDBJ databases">
        <title>The draft genome of Geobacter pelophilus DSM 12255.</title>
        <authorList>
            <person name="Xu Z."/>
            <person name="Masuda Y."/>
            <person name="Itoh H."/>
            <person name="Senoo K."/>
        </authorList>
    </citation>
    <scope>NUCLEOTIDE SEQUENCE [LARGE SCALE GENOMIC DNA]</scope>
    <source>
        <strain evidence="1 2">DSM 12255</strain>
    </source>
</reference>
<dbReference type="SUPFAM" id="SSF81593">
    <property type="entry name" value="Nucleotidyltransferase substrate binding subunit/domain"/>
    <property type="match status" value="1"/>
</dbReference>
<dbReference type="InterPro" id="IPR010235">
    <property type="entry name" value="HepT"/>
</dbReference>
<dbReference type="Gene3D" id="1.20.120.330">
    <property type="entry name" value="Nucleotidyltransferases domain 2"/>
    <property type="match status" value="1"/>
</dbReference>
<evidence type="ECO:0000313" key="1">
    <source>
        <dbReference type="EMBL" id="MBT0665872.1"/>
    </source>
</evidence>
<organism evidence="1 2">
    <name type="scientific">Geoanaerobacter pelophilus</name>
    <dbReference type="NCBI Taxonomy" id="60036"/>
    <lineage>
        <taxon>Bacteria</taxon>
        <taxon>Pseudomonadati</taxon>
        <taxon>Thermodesulfobacteriota</taxon>
        <taxon>Desulfuromonadia</taxon>
        <taxon>Geobacterales</taxon>
        <taxon>Geobacteraceae</taxon>
        <taxon>Geoanaerobacter</taxon>
    </lineage>
</organism>
<comment type="caution">
    <text evidence="1">The sequence shown here is derived from an EMBL/GenBank/DDBJ whole genome shotgun (WGS) entry which is preliminary data.</text>
</comment>
<dbReference type="EMBL" id="JAHCVJ010000007">
    <property type="protein sequence ID" value="MBT0665872.1"/>
    <property type="molecule type" value="Genomic_DNA"/>
</dbReference>
<proteinExistence type="predicted"/>
<accession>A0AAW4LDB5</accession>
<keyword evidence="2" id="KW-1185">Reference proteome</keyword>
<gene>
    <name evidence="1" type="ORF">KI809_16300</name>
</gene>
<protein>
    <submittedName>
        <fullName evidence="1">HI0074 family nucleotidyltransferase substrate-binding subunit</fullName>
    </submittedName>
</protein>